<dbReference type="SUPFAM" id="SSF46565">
    <property type="entry name" value="Chaperone J-domain"/>
    <property type="match status" value="1"/>
</dbReference>
<dbReference type="EMBL" id="NEVH01027072">
    <property type="protein sequence ID" value="PNF13883.1"/>
    <property type="molecule type" value="Genomic_DNA"/>
</dbReference>
<dbReference type="SMART" id="SM00271">
    <property type="entry name" value="DnaJ"/>
    <property type="match status" value="1"/>
</dbReference>
<sequence length="295" mass="34253">MWIKIYSFLTPSRSFGKISRNVYTSRILYETHYETLKLPRNCTTKDVRDSFIRLSKQCHPDKNQSDPTTTHTQFVKINEAYSVLSHPDRRRTYDLTLTPEGGYSQRHENTHFDMYTTTSQKGGFRVWKDPSFWEYREESRHDSGKDRDYYGIKGLKRVHNGWIAVLCVVFSAIGVCLQVILIRKSVTFNREQLDERSQQMNKVLLQVQKQAVLLGNKVQLEHMKNRLNVSETSNQKVIQEHQETSGGGTKQMEHLYSTSEPSVFIVPGAETEELMENSNCSVPTLTYQGETLHNF</sequence>
<name>A0A2J7PC22_9NEOP</name>
<gene>
    <name evidence="3" type="primary">DnaJ-60</name>
    <name evidence="3" type="ORF">B7P43_G11476</name>
</gene>
<dbReference type="PRINTS" id="PR00625">
    <property type="entry name" value="JDOMAIN"/>
</dbReference>
<dbReference type="Pfam" id="PF00226">
    <property type="entry name" value="DnaJ"/>
    <property type="match status" value="1"/>
</dbReference>
<keyword evidence="1" id="KW-0812">Transmembrane</keyword>
<feature type="domain" description="J" evidence="2">
    <location>
        <begin position="31"/>
        <end position="97"/>
    </location>
</feature>
<dbReference type="Proteomes" id="UP000235965">
    <property type="component" value="Unassembled WGS sequence"/>
</dbReference>
<dbReference type="STRING" id="105785.A0A2J7PC22"/>
<protein>
    <submittedName>
        <fullName evidence="3">DnaJ-like protein 60</fullName>
    </submittedName>
</protein>
<evidence type="ECO:0000313" key="4">
    <source>
        <dbReference type="Proteomes" id="UP000235965"/>
    </source>
</evidence>
<proteinExistence type="predicted"/>
<dbReference type="Gene3D" id="1.10.287.110">
    <property type="entry name" value="DnaJ domain"/>
    <property type="match status" value="1"/>
</dbReference>
<keyword evidence="4" id="KW-1185">Reference proteome</keyword>
<organism evidence="3 4">
    <name type="scientific">Cryptotermes secundus</name>
    <dbReference type="NCBI Taxonomy" id="105785"/>
    <lineage>
        <taxon>Eukaryota</taxon>
        <taxon>Metazoa</taxon>
        <taxon>Ecdysozoa</taxon>
        <taxon>Arthropoda</taxon>
        <taxon>Hexapoda</taxon>
        <taxon>Insecta</taxon>
        <taxon>Pterygota</taxon>
        <taxon>Neoptera</taxon>
        <taxon>Polyneoptera</taxon>
        <taxon>Dictyoptera</taxon>
        <taxon>Blattodea</taxon>
        <taxon>Blattoidea</taxon>
        <taxon>Termitoidae</taxon>
        <taxon>Kalotermitidae</taxon>
        <taxon>Cryptotermitinae</taxon>
        <taxon>Cryptotermes</taxon>
    </lineage>
</organism>
<evidence type="ECO:0000313" key="3">
    <source>
        <dbReference type="EMBL" id="PNF13883.1"/>
    </source>
</evidence>
<dbReference type="InterPro" id="IPR001623">
    <property type="entry name" value="DnaJ_domain"/>
</dbReference>
<dbReference type="InterPro" id="IPR052763">
    <property type="entry name" value="DnaJ_C4"/>
</dbReference>
<dbReference type="PANTHER" id="PTHR44825:SF1">
    <property type="entry name" value="DNAJ HOMOLOG SUBFAMILY C MEMBER 4"/>
    <property type="match status" value="1"/>
</dbReference>
<keyword evidence="1" id="KW-1133">Transmembrane helix</keyword>
<dbReference type="FunCoup" id="A0A2J7PC22">
    <property type="interactions" value="43"/>
</dbReference>
<dbReference type="CDD" id="cd06257">
    <property type="entry name" value="DnaJ"/>
    <property type="match status" value="1"/>
</dbReference>
<dbReference type="PROSITE" id="PS50076">
    <property type="entry name" value="DNAJ_2"/>
    <property type="match status" value="1"/>
</dbReference>
<feature type="transmembrane region" description="Helical" evidence="1">
    <location>
        <begin position="162"/>
        <end position="182"/>
    </location>
</feature>
<comment type="caution">
    <text evidence="3">The sequence shown here is derived from an EMBL/GenBank/DDBJ whole genome shotgun (WGS) entry which is preliminary data.</text>
</comment>
<dbReference type="InParanoid" id="A0A2J7PC22"/>
<dbReference type="OrthoDB" id="445556at2759"/>
<dbReference type="InterPro" id="IPR036869">
    <property type="entry name" value="J_dom_sf"/>
</dbReference>
<evidence type="ECO:0000256" key="1">
    <source>
        <dbReference type="SAM" id="Phobius"/>
    </source>
</evidence>
<dbReference type="AlphaFoldDB" id="A0A2J7PC22"/>
<accession>A0A2J7PC22</accession>
<evidence type="ECO:0000259" key="2">
    <source>
        <dbReference type="PROSITE" id="PS50076"/>
    </source>
</evidence>
<keyword evidence="1" id="KW-0472">Membrane</keyword>
<dbReference type="PANTHER" id="PTHR44825">
    <property type="match status" value="1"/>
</dbReference>
<reference evidence="3 4" key="1">
    <citation type="submission" date="2017-12" db="EMBL/GenBank/DDBJ databases">
        <title>Hemimetabolous genomes reveal molecular basis of termite eusociality.</title>
        <authorList>
            <person name="Harrison M.C."/>
            <person name="Jongepier E."/>
            <person name="Robertson H.M."/>
            <person name="Arning N."/>
            <person name="Bitard-Feildel T."/>
            <person name="Chao H."/>
            <person name="Childers C.P."/>
            <person name="Dinh H."/>
            <person name="Doddapaneni H."/>
            <person name="Dugan S."/>
            <person name="Gowin J."/>
            <person name="Greiner C."/>
            <person name="Han Y."/>
            <person name="Hu H."/>
            <person name="Hughes D.S.T."/>
            <person name="Huylmans A.-K."/>
            <person name="Kemena C."/>
            <person name="Kremer L.P.M."/>
            <person name="Lee S.L."/>
            <person name="Lopez-Ezquerra A."/>
            <person name="Mallet L."/>
            <person name="Monroy-Kuhn J.M."/>
            <person name="Moser A."/>
            <person name="Murali S.C."/>
            <person name="Muzny D.M."/>
            <person name="Otani S."/>
            <person name="Piulachs M.-D."/>
            <person name="Poelchau M."/>
            <person name="Qu J."/>
            <person name="Schaub F."/>
            <person name="Wada-Katsumata A."/>
            <person name="Worley K.C."/>
            <person name="Xie Q."/>
            <person name="Ylla G."/>
            <person name="Poulsen M."/>
            <person name="Gibbs R.A."/>
            <person name="Schal C."/>
            <person name="Richards S."/>
            <person name="Belles X."/>
            <person name="Korb J."/>
            <person name="Bornberg-Bauer E."/>
        </authorList>
    </citation>
    <scope>NUCLEOTIDE SEQUENCE [LARGE SCALE GENOMIC DNA]</scope>
    <source>
        <tissue evidence="3">Whole body</tissue>
    </source>
</reference>